<gene>
    <name evidence="1" type="ORF">ROZALSC1DRAFT_21597</name>
</gene>
<organism evidence="1 2">
    <name type="scientific">Rozella allomycis (strain CSF55)</name>
    <dbReference type="NCBI Taxonomy" id="988480"/>
    <lineage>
        <taxon>Eukaryota</taxon>
        <taxon>Fungi</taxon>
        <taxon>Fungi incertae sedis</taxon>
        <taxon>Cryptomycota</taxon>
        <taxon>Cryptomycota incertae sedis</taxon>
        <taxon>Rozella</taxon>
    </lineage>
</organism>
<dbReference type="EMBL" id="ML005097">
    <property type="protein sequence ID" value="RKP20208.1"/>
    <property type="molecule type" value="Genomic_DNA"/>
</dbReference>
<protein>
    <submittedName>
        <fullName evidence="1">Uncharacterized protein</fullName>
    </submittedName>
</protein>
<proteinExistence type="predicted"/>
<reference evidence="2" key="1">
    <citation type="journal article" date="2018" name="Nat. Microbiol.">
        <title>Leveraging single-cell genomics to expand the fungal tree of life.</title>
        <authorList>
            <person name="Ahrendt S.R."/>
            <person name="Quandt C.A."/>
            <person name="Ciobanu D."/>
            <person name="Clum A."/>
            <person name="Salamov A."/>
            <person name="Andreopoulos B."/>
            <person name="Cheng J.F."/>
            <person name="Woyke T."/>
            <person name="Pelin A."/>
            <person name="Henrissat B."/>
            <person name="Reynolds N.K."/>
            <person name="Benny G.L."/>
            <person name="Smith M.E."/>
            <person name="James T.Y."/>
            <person name="Grigoriev I.V."/>
        </authorList>
    </citation>
    <scope>NUCLEOTIDE SEQUENCE [LARGE SCALE GENOMIC DNA]</scope>
    <source>
        <strain evidence="2">CSF55</strain>
    </source>
</reference>
<name>A0A4P9YL56_ROZAC</name>
<evidence type="ECO:0000313" key="2">
    <source>
        <dbReference type="Proteomes" id="UP000281549"/>
    </source>
</evidence>
<evidence type="ECO:0000313" key="1">
    <source>
        <dbReference type="EMBL" id="RKP20208.1"/>
    </source>
</evidence>
<sequence>MFLWTQSYSGDFLSRFVDAEALRSNYSIFVLSFILKSEFIFDTVVILAVKYGSSIIFTAALQRQSDTIVENVYCLLTPGLLNLLPYSWSVYDIIKHYIKVYCGNWVIMLLWELGDYVTRAVLIFHIGEYSLIFRKGYMNCSICMLQP</sequence>
<dbReference type="Proteomes" id="UP000281549">
    <property type="component" value="Unassembled WGS sequence"/>
</dbReference>
<accession>A0A4P9YL56</accession>
<dbReference type="AlphaFoldDB" id="A0A4P9YL56"/>